<dbReference type="Gene3D" id="3.40.50.10140">
    <property type="entry name" value="Toll/interleukin-1 receptor homology (TIR) domain"/>
    <property type="match status" value="1"/>
</dbReference>
<dbReference type="RefSeq" id="WP_114990103.1">
    <property type="nucleotide sequence ID" value="NZ_JABCUP010000014.1"/>
</dbReference>
<dbReference type="Proteomes" id="UP000575397">
    <property type="component" value="Unassembled WGS sequence"/>
</dbReference>
<dbReference type="InterPro" id="IPR035897">
    <property type="entry name" value="Toll_tir_struct_dom_sf"/>
</dbReference>
<evidence type="ECO:0000313" key="1">
    <source>
        <dbReference type="EMBL" id="MCU9969393.1"/>
    </source>
</evidence>
<evidence type="ECO:0000313" key="4">
    <source>
        <dbReference type="Proteomes" id="UP001209486"/>
    </source>
</evidence>
<comment type="caution">
    <text evidence="2">The sequence shown here is derived from an EMBL/GenBank/DDBJ whole genome shotgun (WGS) entry which is preliminary data.</text>
</comment>
<dbReference type="AlphaFoldDB" id="A0A378PCF5"/>
<sequence length="108" mass="12895">MNLIANLLLFVSYHHDDNDYLNGAITDLVRDIIKNLEYSFGEAVELFIDEDNIEWGAELHKTIENDLLYTDFLLAMVTPRYFRSGYCCYEFNKFFIWQKRIMSRMCCL</sequence>
<name>A0A378PCF5_9ACTO</name>
<dbReference type="SUPFAM" id="SSF52200">
    <property type="entry name" value="Toll/Interleukin receptor TIR domain"/>
    <property type="match status" value="1"/>
</dbReference>
<organism evidence="2 3">
    <name type="scientific">Mobiluncus mulieris</name>
    <dbReference type="NCBI Taxonomy" id="2052"/>
    <lineage>
        <taxon>Bacteria</taxon>
        <taxon>Bacillati</taxon>
        <taxon>Actinomycetota</taxon>
        <taxon>Actinomycetes</taxon>
        <taxon>Actinomycetales</taxon>
        <taxon>Actinomycetaceae</taxon>
        <taxon>Mobiluncus</taxon>
    </lineage>
</organism>
<evidence type="ECO:0000313" key="2">
    <source>
        <dbReference type="EMBL" id="NMX03931.1"/>
    </source>
</evidence>
<dbReference type="Proteomes" id="UP001209486">
    <property type="component" value="Unassembled WGS sequence"/>
</dbReference>
<gene>
    <name evidence="1" type="ORF">FYZ43_08335</name>
    <name evidence="2" type="ORF">HHJ77_08315</name>
</gene>
<protein>
    <submittedName>
        <fullName evidence="2">TIR domain-containing protein</fullName>
    </submittedName>
</protein>
<proteinExistence type="predicted"/>
<dbReference type="EMBL" id="JABCUS010000018">
    <property type="protein sequence ID" value="NMX03931.1"/>
    <property type="molecule type" value="Genomic_DNA"/>
</dbReference>
<dbReference type="EMBL" id="VSZY01000014">
    <property type="protein sequence ID" value="MCU9969393.1"/>
    <property type="molecule type" value="Genomic_DNA"/>
</dbReference>
<accession>A0A378PCF5</accession>
<evidence type="ECO:0000313" key="3">
    <source>
        <dbReference type="Proteomes" id="UP000575397"/>
    </source>
</evidence>
<reference evidence="1 4" key="1">
    <citation type="submission" date="2019-08" db="EMBL/GenBank/DDBJ databases">
        <title>Comparison of rpoB and gyrB Sequences from Mobiluncus Species and Development of a Multiplex PCR Method for Clinical Detection of Mobiluncus curtisii and Mobiluncus mulieris.</title>
        <authorList>
            <person name="Yang L."/>
            <person name="Shen Y."/>
            <person name="Xu G."/>
            <person name="Shu L.-B."/>
            <person name="Hu J."/>
            <person name="Zhang R."/>
            <person name="Wang Y."/>
            <person name="Zhou H.-W."/>
            <person name="Zhang X."/>
        </authorList>
    </citation>
    <scope>NUCLEOTIDE SEQUENCE [LARGE SCALE GENOMIC DNA]</scope>
    <source>
        <strain evidence="1 4">M26</strain>
    </source>
</reference>
<reference evidence="2 3" key="2">
    <citation type="submission" date="2020-04" db="EMBL/GenBank/DDBJ databases">
        <title>Antimicrobial susceptibility and clonality of vaginal-derived multi-drug resistant Mobiluncus isolates in China.</title>
        <authorList>
            <person name="Zhang X."/>
        </authorList>
    </citation>
    <scope>NUCLEOTIDE SEQUENCE [LARGE SCALE GENOMIC DNA]</scope>
    <source>
        <strain evidence="2 3">12</strain>
    </source>
</reference>